<accession>A0A221SUT0</accession>
<dbReference type="AlphaFoldDB" id="A0A221SUT0"/>
<keyword evidence="1" id="KW-0812">Transmembrane</keyword>
<organism evidence="2 3">
    <name type="scientific">Deinococcus ficus</name>
    <dbReference type="NCBI Taxonomy" id="317577"/>
    <lineage>
        <taxon>Bacteria</taxon>
        <taxon>Thermotogati</taxon>
        <taxon>Deinococcota</taxon>
        <taxon>Deinococci</taxon>
        <taxon>Deinococcales</taxon>
        <taxon>Deinococcaceae</taxon>
        <taxon>Deinococcus</taxon>
    </lineage>
</organism>
<reference evidence="2 3" key="1">
    <citation type="submission" date="2017-05" db="EMBL/GenBank/DDBJ databases">
        <title>The complete genome sequence of Deinococcus ficus isolated from the rhizosphere of the Ficus religiosa L. in Taiwan.</title>
        <authorList>
            <person name="Wu K.-M."/>
            <person name="Liao T.-L."/>
            <person name="Liu Y.-M."/>
            <person name="Young C.-C."/>
            <person name="Tsai S.-F."/>
        </authorList>
    </citation>
    <scope>NUCLEOTIDE SEQUENCE [LARGE SCALE GENOMIC DNA]</scope>
    <source>
        <strain evidence="2 3">CC-FR2-10</strain>
    </source>
</reference>
<dbReference type="RefSeq" id="WP_027462124.1">
    <property type="nucleotide sequence ID" value="NZ_CP021081.1"/>
</dbReference>
<dbReference type="KEGG" id="dfc:DFI_04720"/>
<feature type="transmembrane region" description="Helical" evidence="1">
    <location>
        <begin position="67"/>
        <end position="87"/>
    </location>
</feature>
<feature type="transmembrane region" description="Helical" evidence="1">
    <location>
        <begin position="41"/>
        <end position="60"/>
    </location>
</feature>
<sequence>MTRRFPDATTVQMLTLTLLGAGLGVFRAARGENPDLFPLLAWVPALLLPTLLLAWAAYWLAARSPRAGRWGGAAAGLAAGVFSFAALQPEYQASGLHPGIYALLGWVLPLGPVFLLGALVGNLSDRLARLRSPRDP</sequence>
<keyword evidence="3" id="KW-1185">Reference proteome</keyword>
<protein>
    <submittedName>
        <fullName evidence="2">Uncharacterized protein</fullName>
    </submittedName>
</protein>
<proteinExistence type="predicted"/>
<dbReference type="Proteomes" id="UP000259030">
    <property type="component" value="Chromosome"/>
</dbReference>
<feature type="transmembrane region" description="Helical" evidence="1">
    <location>
        <begin position="99"/>
        <end position="121"/>
    </location>
</feature>
<evidence type="ECO:0000313" key="3">
    <source>
        <dbReference type="Proteomes" id="UP000259030"/>
    </source>
</evidence>
<evidence type="ECO:0000313" key="2">
    <source>
        <dbReference type="EMBL" id="ASN80404.1"/>
    </source>
</evidence>
<keyword evidence="1" id="KW-1133">Transmembrane helix</keyword>
<name>A0A221SUT0_9DEIO</name>
<dbReference type="EMBL" id="CP021081">
    <property type="protein sequence ID" value="ASN80404.1"/>
    <property type="molecule type" value="Genomic_DNA"/>
</dbReference>
<keyword evidence="1" id="KW-0472">Membrane</keyword>
<gene>
    <name evidence="2" type="ORF">DFI_04720</name>
</gene>
<evidence type="ECO:0000256" key="1">
    <source>
        <dbReference type="SAM" id="Phobius"/>
    </source>
</evidence>